<organism evidence="2 3">
    <name type="scientific">Mariniradius sediminis</name>
    <dbReference type="NCBI Taxonomy" id="2909237"/>
    <lineage>
        <taxon>Bacteria</taxon>
        <taxon>Pseudomonadati</taxon>
        <taxon>Bacteroidota</taxon>
        <taxon>Cytophagia</taxon>
        <taxon>Cytophagales</taxon>
        <taxon>Cyclobacteriaceae</taxon>
        <taxon>Mariniradius</taxon>
    </lineage>
</organism>
<feature type="chain" id="PRO_5045090732" description="Outer membrane protein beta-barrel domain-containing protein" evidence="1">
    <location>
        <begin position="25"/>
        <end position="190"/>
    </location>
</feature>
<dbReference type="EMBL" id="JAKEVZ010000009">
    <property type="protein sequence ID" value="MCF1751999.1"/>
    <property type="molecule type" value="Genomic_DNA"/>
</dbReference>
<name>A0ABS9BXI6_9BACT</name>
<protein>
    <recommendedName>
        <fullName evidence="4">Outer membrane protein beta-barrel domain-containing protein</fullName>
    </recommendedName>
</protein>
<keyword evidence="3" id="KW-1185">Reference proteome</keyword>
<comment type="caution">
    <text evidence="2">The sequence shown here is derived from an EMBL/GenBank/DDBJ whole genome shotgun (WGS) entry which is preliminary data.</text>
</comment>
<evidence type="ECO:0000256" key="1">
    <source>
        <dbReference type="SAM" id="SignalP"/>
    </source>
</evidence>
<dbReference type="Proteomes" id="UP001201449">
    <property type="component" value="Unassembled WGS sequence"/>
</dbReference>
<evidence type="ECO:0008006" key="4">
    <source>
        <dbReference type="Google" id="ProtNLM"/>
    </source>
</evidence>
<gene>
    <name evidence="2" type="ORF">L0U89_13065</name>
</gene>
<sequence>MIRAIYLKMTVLLVLSMITATSNAQQKPPVNSGMAIGFQINQFQQDFGFGVQVSSPSFWNNGAVLRLKTNLVFHEHLRQGQYEWSGYKNIALGLAGYGGWVTENIRIYGEGGLMGLLPSGNFSSESFVLSGYGSFGTEFYASQGFHYFLEVGVAPTRARADLVQGNPFFHNGFFTTMGLRYNLSRKKSGK</sequence>
<dbReference type="RefSeq" id="WP_234861928.1">
    <property type="nucleotide sequence ID" value="NZ_JAKEVZ010000009.1"/>
</dbReference>
<keyword evidence="1" id="KW-0732">Signal</keyword>
<evidence type="ECO:0000313" key="2">
    <source>
        <dbReference type="EMBL" id="MCF1751999.1"/>
    </source>
</evidence>
<feature type="signal peptide" evidence="1">
    <location>
        <begin position="1"/>
        <end position="24"/>
    </location>
</feature>
<proteinExistence type="predicted"/>
<evidence type="ECO:0000313" key="3">
    <source>
        <dbReference type="Proteomes" id="UP001201449"/>
    </source>
</evidence>
<accession>A0ABS9BXI6</accession>
<reference evidence="2 3" key="1">
    <citation type="submission" date="2022-01" db="EMBL/GenBank/DDBJ databases">
        <title>Mariniradius saccharolyticus sp. nov., isolated from sediment of a river.</title>
        <authorList>
            <person name="Liu H."/>
        </authorList>
    </citation>
    <scope>NUCLEOTIDE SEQUENCE [LARGE SCALE GENOMIC DNA]</scope>
    <source>
        <strain evidence="2 3">RY-2</strain>
    </source>
</reference>